<accession>A0A540L078</accession>
<proteinExistence type="predicted"/>
<reference evidence="2 3" key="1">
    <citation type="journal article" date="2019" name="G3 (Bethesda)">
        <title>Sequencing of a Wild Apple (Malus baccata) Genome Unravels the Differences Between Cultivated and Wild Apple Species Regarding Disease Resistance and Cold Tolerance.</title>
        <authorList>
            <person name="Chen X."/>
        </authorList>
    </citation>
    <scope>NUCLEOTIDE SEQUENCE [LARGE SCALE GENOMIC DNA]</scope>
    <source>
        <strain evidence="3">cv. Shandingzi</strain>
        <tissue evidence="2">Leaves</tissue>
    </source>
</reference>
<protein>
    <submittedName>
        <fullName evidence="2">Uncharacterized protein</fullName>
    </submittedName>
</protein>
<name>A0A540L078_MALBA</name>
<evidence type="ECO:0000313" key="2">
    <source>
        <dbReference type="EMBL" id="TQD79883.1"/>
    </source>
</evidence>
<gene>
    <name evidence="2" type="ORF">C1H46_034552</name>
</gene>
<dbReference type="EMBL" id="VIEB01000834">
    <property type="protein sequence ID" value="TQD79883.1"/>
    <property type="molecule type" value="Genomic_DNA"/>
</dbReference>
<keyword evidence="1" id="KW-1133">Transmembrane helix</keyword>
<evidence type="ECO:0000313" key="3">
    <source>
        <dbReference type="Proteomes" id="UP000315295"/>
    </source>
</evidence>
<dbReference type="Proteomes" id="UP000315295">
    <property type="component" value="Unassembled WGS sequence"/>
</dbReference>
<dbReference type="AlphaFoldDB" id="A0A540L078"/>
<sequence>MGSGRKGNIPRGFLSPLLCMERHLSVAQKLPVLPVLVCHLSRNLPIPVTSQVFLLIMETVVLSVQLHLLLVLPMIIRFAPFALRIRKTWPLVAGIRHVANADKIFSRAQYAEVQSKPG</sequence>
<evidence type="ECO:0000256" key="1">
    <source>
        <dbReference type="SAM" id="Phobius"/>
    </source>
</evidence>
<keyword evidence="1" id="KW-0812">Transmembrane</keyword>
<organism evidence="2 3">
    <name type="scientific">Malus baccata</name>
    <name type="common">Siberian crab apple</name>
    <name type="synonym">Pyrus baccata</name>
    <dbReference type="NCBI Taxonomy" id="106549"/>
    <lineage>
        <taxon>Eukaryota</taxon>
        <taxon>Viridiplantae</taxon>
        <taxon>Streptophyta</taxon>
        <taxon>Embryophyta</taxon>
        <taxon>Tracheophyta</taxon>
        <taxon>Spermatophyta</taxon>
        <taxon>Magnoliopsida</taxon>
        <taxon>eudicotyledons</taxon>
        <taxon>Gunneridae</taxon>
        <taxon>Pentapetalae</taxon>
        <taxon>rosids</taxon>
        <taxon>fabids</taxon>
        <taxon>Rosales</taxon>
        <taxon>Rosaceae</taxon>
        <taxon>Amygdaloideae</taxon>
        <taxon>Maleae</taxon>
        <taxon>Malus</taxon>
    </lineage>
</organism>
<feature type="transmembrane region" description="Helical" evidence="1">
    <location>
        <begin position="51"/>
        <end position="76"/>
    </location>
</feature>
<keyword evidence="1" id="KW-0472">Membrane</keyword>
<keyword evidence="3" id="KW-1185">Reference proteome</keyword>
<comment type="caution">
    <text evidence="2">The sequence shown here is derived from an EMBL/GenBank/DDBJ whole genome shotgun (WGS) entry which is preliminary data.</text>
</comment>